<dbReference type="InterPro" id="IPR035905">
    <property type="entry name" value="Barstar-like_sf"/>
</dbReference>
<dbReference type="RefSeq" id="WP_010766641.1">
    <property type="nucleotide sequence ID" value="NZ_ASWB01000003.1"/>
</dbReference>
<dbReference type="EMBL" id="AJAS01000026">
    <property type="protein sequence ID" value="EOH95910.1"/>
    <property type="molecule type" value="Genomic_DNA"/>
</dbReference>
<name>R2SL69_9ENTE</name>
<dbReference type="STRING" id="155617.RV09_GL002308"/>
<dbReference type="eggNOG" id="ENOG5032Q4Q">
    <property type="taxonomic scope" value="Bacteria"/>
</dbReference>
<dbReference type="Gene3D" id="3.30.370.10">
    <property type="entry name" value="Barstar-like"/>
    <property type="match status" value="1"/>
</dbReference>
<organism evidence="3 5">
    <name type="scientific">Enterococcus moraviensis ATCC BAA-383</name>
    <dbReference type="NCBI Taxonomy" id="1158609"/>
    <lineage>
        <taxon>Bacteria</taxon>
        <taxon>Bacillati</taxon>
        <taxon>Bacillota</taxon>
        <taxon>Bacilli</taxon>
        <taxon>Lactobacillales</taxon>
        <taxon>Enterococcaceae</taxon>
        <taxon>Enterococcus</taxon>
    </lineage>
</organism>
<dbReference type="EMBL" id="ASWB01000003">
    <property type="protein sequence ID" value="EOT66397.1"/>
    <property type="molecule type" value="Genomic_DNA"/>
</dbReference>
<feature type="domain" description="Barstar (barnase inhibitor)" evidence="2">
    <location>
        <begin position="133"/>
        <end position="217"/>
    </location>
</feature>
<evidence type="ECO:0000313" key="4">
    <source>
        <dbReference type="EMBL" id="EOT66397.1"/>
    </source>
</evidence>
<reference evidence="4 6" key="2">
    <citation type="submission" date="2013-03" db="EMBL/GenBank/DDBJ databases">
        <title>The Genome Sequence of Enterococcus moraviensis BAA-383 (PacBio/Illumina hybrid assembly).</title>
        <authorList>
            <consortium name="The Broad Institute Genomics Platform"/>
            <consortium name="The Broad Institute Genome Sequencing Center for Infectious Disease"/>
            <person name="Earl A."/>
            <person name="Russ C."/>
            <person name="Gilmore M."/>
            <person name="Surin D."/>
            <person name="Walker B."/>
            <person name="Young S."/>
            <person name="Zeng Q."/>
            <person name="Gargeya S."/>
            <person name="Fitzgerald M."/>
            <person name="Haas B."/>
            <person name="Abouelleil A."/>
            <person name="Allen A.W."/>
            <person name="Alvarado L."/>
            <person name="Arachchi H.M."/>
            <person name="Berlin A.M."/>
            <person name="Chapman S.B."/>
            <person name="Gainer-Dewar J."/>
            <person name="Goldberg J."/>
            <person name="Griggs A."/>
            <person name="Gujja S."/>
            <person name="Hansen M."/>
            <person name="Howarth C."/>
            <person name="Imamovic A."/>
            <person name="Ireland A."/>
            <person name="Larimer J."/>
            <person name="McCowan C."/>
            <person name="Murphy C."/>
            <person name="Pearson M."/>
            <person name="Poon T.W."/>
            <person name="Priest M."/>
            <person name="Roberts A."/>
            <person name="Saif S."/>
            <person name="Shea T."/>
            <person name="Sisk P."/>
            <person name="Sykes S."/>
            <person name="Wortman J."/>
            <person name="Nusbaum C."/>
            <person name="Birren B."/>
        </authorList>
    </citation>
    <scope>NUCLEOTIDE SEQUENCE [LARGE SCALE GENOMIC DNA]</scope>
    <source>
        <strain evidence="4 6">ATCC BAA-383</strain>
    </source>
</reference>
<comment type="similarity">
    <text evidence="1">Belongs to the barstar family.</text>
</comment>
<sequence length="236" mass="28070">MNLSDRVNQVLEERREISLNYDYGVENSWEKLTAILSENEVKTINYLMGCSKDNVYWISEVFEDISERLQSRKFIECLRGLDQKFSDLNLTYHIDVAEDYIKYDKLTSNTIFELSKEKFDILSKEMKNNNCYTVELDGKQIQSKEQFFQSVKEKFDLSDVSGWDSLTDWMTDLSWIDNNCFKIIIYNYSEFLSEDKNTKELFIEIFQDDILLFWEKEVVDTVVDGKTKSFNVYLID</sequence>
<keyword evidence="6" id="KW-1185">Reference proteome</keyword>
<comment type="caution">
    <text evidence="3">The sequence shown here is derived from an EMBL/GenBank/DDBJ whole genome shotgun (WGS) entry which is preliminary data.</text>
</comment>
<evidence type="ECO:0000259" key="2">
    <source>
        <dbReference type="Pfam" id="PF01337"/>
    </source>
</evidence>
<dbReference type="HOGENOM" id="CLU_1173968_0_0_9"/>
<evidence type="ECO:0000313" key="6">
    <source>
        <dbReference type="Proteomes" id="UP000014157"/>
    </source>
</evidence>
<dbReference type="SUPFAM" id="SSF52038">
    <property type="entry name" value="Barstar-related"/>
    <property type="match status" value="1"/>
</dbReference>
<reference evidence="3 5" key="1">
    <citation type="submission" date="2013-02" db="EMBL/GenBank/DDBJ databases">
        <title>The Genome Sequence of Enterococcus moraviensis BAA-383.</title>
        <authorList>
            <consortium name="The Broad Institute Genome Sequencing Platform"/>
            <consortium name="The Broad Institute Genome Sequencing Center for Infectious Disease"/>
            <person name="Earl A.M."/>
            <person name="Gilmore M.S."/>
            <person name="Lebreton F."/>
            <person name="Walker B."/>
            <person name="Young S.K."/>
            <person name="Zeng Q."/>
            <person name="Gargeya S."/>
            <person name="Fitzgerald M."/>
            <person name="Haas B."/>
            <person name="Abouelleil A."/>
            <person name="Alvarado L."/>
            <person name="Arachchi H.M."/>
            <person name="Berlin A.M."/>
            <person name="Chapman S.B."/>
            <person name="Dewar J."/>
            <person name="Goldberg J."/>
            <person name="Griggs A."/>
            <person name="Gujja S."/>
            <person name="Hansen M."/>
            <person name="Howarth C."/>
            <person name="Imamovic A."/>
            <person name="Larimer J."/>
            <person name="McCowan C."/>
            <person name="Murphy C."/>
            <person name="Neiman D."/>
            <person name="Pearson M."/>
            <person name="Priest M."/>
            <person name="Roberts A."/>
            <person name="Saif S."/>
            <person name="Shea T."/>
            <person name="Sisk P."/>
            <person name="Sykes S."/>
            <person name="Wortman J."/>
            <person name="Nusbaum C."/>
            <person name="Birren B."/>
        </authorList>
    </citation>
    <scope>NUCLEOTIDE SEQUENCE [LARGE SCALE GENOMIC DNA]</scope>
    <source>
        <strain evidence="3 5">ATCC BAA-383</strain>
    </source>
</reference>
<dbReference type="Proteomes" id="UP000013781">
    <property type="component" value="Unassembled WGS sequence"/>
</dbReference>
<dbReference type="Pfam" id="PF01337">
    <property type="entry name" value="Barstar"/>
    <property type="match status" value="1"/>
</dbReference>
<dbReference type="PATRIC" id="fig|1158609.3.peg.3258"/>
<dbReference type="InterPro" id="IPR000468">
    <property type="entry name" value="Barstar"/>
</dbReference>
<proteinExistence type="inferred from homology"/>
<accession>R2SL69</accession>
<protein>
    <recommendedName>
        <fullName evidence="2">Barstar (barnase inhibitor) domain-containing protein</fullName>
    </recommendedName>
</protein>
<evidence type="ECO:0000256" key="1">
    <source>
        <dbReference type="ARBA" id="ARBA00006845"/>
    </source>
</evidence>
<dbReference type="Proteomes" id="UP000014157">
    <property type="component" value="Unassembled WGS sequence"/>
</dbReference>
<gene>
    <name evidence="4" type="ORF">I586_02668</name>
    <name evidence="3" type="ORF">UAY_03336</name>
</gene>
<evidence type="ECO:0000313" key="3">
    <source>
        <dbReference type="EMBL" id="EOH95910.1"/>
    </source>
</evidence>
<evidence type="ECO:0000313" key="5">
    <source>
        <dbReference type="Proteomes" id="UP000013781"/>
    </source>
</evidence>
<dbReference type="AlphaFoldDB" id="R2SL69"/>